<dbReference type="InterPro" id="IPR039478">
    <property type="entry name" value="FAM184A/B_N"/>
</dbReference>
<dbReference type="OrthoDB" id="75801at2759"/>
<reference evidence="5 6" key="1">
    <citation type="submission" date="2019-03" db="EMBL/GenBank/DDBJ databases">
        <authorList>
            <person name="Gaulin E."/>
            <person name="Dumas B."/>
        </authorList>
    </citation>
    <scope>NUCLEOTIDE SEQUENCE [LARGE SCALE GENOMIC DNA]</scope>
    <source>
        <strain evidence="5">CBS 568.67</strain>
    </source>
</reference>
<evidence type="ECO:0000259" key="3">
    <source>
        <dbReference type="Pfam" id="PF15665"/>
    </source>
</evidence>
<sequence>MDNDLHMKMSKKIAQLTKVIFHLNTKNEDAASELQTTVASHRRETEMLAREAATKMGQLKETLEKREAALKSMENVKKLKERHLKDKADAFAEFERYKTEVRLQQTQLEEHFQGEIETMAGELRKARGSFQDRVAELKSTLEAVQARATHGQADMAAMQLKHTDEVADMVTQSNRKFNDMLTSQLNQQDAMRADFAVKVAALEKAHQLQVHQLTEQAEHEAKLAVRRRELECTSSADSMKSELVSKMERLLSEIEALRHSETNLRGEKSDLQQTVTALRAQCKASEIELQNEKRTATTLAGNADAALADAKSNLSERQNQISMLEDEVAKLRRQVEALEAERRALQDTMDKLHMDHKSTSSSLSDKEKQWTAAVKNLQVELCTAQATLKDRGTEVQKLQAQLQANTKSEDELKTQLLAAQKKIKDMGATLAMKEAEWKSVSETHQGDVNALRGEKAKIEKAAEETQARFAANVASLQAELGRQKAREGELIAEHEKALKQLQQSAQSMSQSQKQEMEAQAASLRAQLAAAQKVIESNEDRLGQLHDQQKQWQGQLKGVQDQVKATEAAAIKDQREWQKQQALHEAERDKAAKQAKKDKEKFEKLENEFKTLKQKTELSARGHVEAVAALKQAHAREMEALEAATVVSLQEAVAKAEATMQVHVDEQRVFLLEMQKSEVAALEAQIERWATTLTAKQTEFDEAWAAQGMSP</sequence>
<accession>A0A485KRM9</accession>
<dbReference type="Pfam" id="PF15665">
    <property type="entry name" value="FAM184"/>
    <property type="match status" value="1"/>
</dbReference>
<organism evidence="5 6">
    <name type="scientific">Aphanomyces stellatus</name>
    <dbReference type="NCBI Taxonomy" id="120398"/>
    <lineage>
        <taxon>Eukaryota</taxon>
        <taxon>Sar</taxon>
        <taxon>Stramenopiles</taxon>
        <taxon>Oomycota</taxon>
        <taxon>Saprolegniomycetes</taxon>
        <taxon>Saprolegniales</taxon>
        <taxon>Verrucalvaceae</taxon>
        <taxon>Aphanomyces</taxon>
    </lineage>
</organism>
<dbReference type="AlphaFoldDB" id="A0A485KRM9"/>
<evidence type="ECO:0000256" key="1">
    <source>
        <dbReference type="ARBA" id="ARBA00023054"/>
    </source>
</evidence>
<name>A0A485KRM9_9STRA</name>
<evidence type="ECO:0000313" key="6">
    <source>
        <dbReference type="Proteomes" id="UP000332933"/>
    </source>
</evidence>
<proteinExistence type="predicted"/>
<keyword evidence="1 2" id="KW-0175">Coiled coil</keyword>
<feature type="coiled-coil region" evidence="2">
    <location>
        <begin position="582"/>
        <end position="614"/>
    </location>
</feature>
<evidence type="ECO:0000256" key="2">
    <source>
        <dbReference type="SAM" id="Coils"/>
    </source>
</evidence>
<dbReference type="Proteomes" id="UP000332933">
    <property type="component" value="Unassembled WGS sequence"/>
</dbReference>
<keyword evidence="6" id="KW-1185">Reference proteome</keyword>
<dbReference type="PANTHER" id="PTHR18870:SF9">
    <property type="entry name" value="PROTEIN TAG-278-RELATED"/>
    <property type="match status" value="1"/>
</dbReference>
<evidence type="ECO:0000313" key="5">
    <source>
        <dbReference type="EMBL" id="VFT87380.1"/>
    </source>
</evidence>
<dbReference type="EMBL" id="CAADRA010005234">
    <property type="protein sequence ID" value="VFT87380.1"/>
    <property type="molecule type" value="Genomic_DNA"/>
</dbReference>
<reference evidence="4" key="2">
    <citation type="submission" date="2019-06" db="EMBL/GenBank/DDBJ databases">
        <title>Genomics analysis of Aphanomyces spp. identifies a new class of oomycete effector associated with host adaptation.</title>
        <authorList>
            <person name="Gaulin E."/>
        </authorList>
    </citation>
    <scope>NUCLEOTIDE SEQUENCE</scope>
    <source>
        <strain evidence="4">CBS 578.67</strain>
    </source>
</reference>
<feature type="coiled-coil region" evidence="2">
    <location>
        <begin position="240"/>
        <end position="355"/>
    </location>
</feature>
<feature type="coiled-coil region" evidence="2">
    <location>
        <begin position="448"/>
        <end position="540"/>
    </location>
</feature>
<protein>
    <submittedName>
        <fullName evidence="5">Aste57867_10507 protein</fullName>
    </submittedName>
</protein>
<dbReference type="PANTHER" id="PTHR18870">
    <property type="entry name" value="PROTEIN TAG-278-RELATED"/>
    <property type="match status" value="1"/>
</dbReference>
<gene>
    <name evidence="5" type="primary">Aste57867_10507</name>
    <name evidence="4" type="ORF">As57867_010467</name>
    <name evidence="5" type="ORF">ASTE57867_10507</name>
</gene>
<dbReference type="Gene3D" id="1.10.287.1490">
    <property type="match status" value="1"/>
</dbReference>
<evidence type="ECO:0000313" key="4">
    <source>
        <dbReference type="EMBL" id="KAF0698883.1"/>
    </source>
</evidence>
<feature type="domain" description="Protein FAM184A/B N-terminal" evidence="3">
    <location>
        <begin position="19"/>
        <end position="223"/>
    </location>
</feature>
<dbReference type="EMBL" id="VJMH01005213">
    <property type="protein sequence ID" value="KAF0698883.1"/>
    <property type="molecule type" value="Genomic_DNA"/>
</dbReference>